<sequence length="288" mass="31492">MNEQRIAVITDSGTDTPANFVAAHDVRVIPLRINYSDGSSYENGVDITTEDVVRRFDEEIPSTSLPSPMKIRDTFEQARRDGYVGAVVVTISSGLSATNETMNMVARQMEDFPVVVVDTKSIGVAAGLVVMEAVRQVEAGMPLDRIGSVLGALSERTRVYFSVQKLDFLRKGGRISEAVYRVGSILNIKPVLMCDEREGKYVIAKKARGWSRALDAQVRLVVENARQWGRVRLAVCTYDPALRDELVARVREHVSAVAEIVELVSCGISADLLVHTGPTLVGMAVQGI</sequence>
<dbReference type="NCBIfam" id="TIGR00762">
    <property type="entry name" value="DegV"/>
    <property type="match status" value="1"/>
</dbReference>
<dbReference type="RefSeq" id="WP_274959507.1">
    <property type="nucleotide sequence ID" value="NZ_DYWQ01000132.1"/>
</dbReference>
<dbReference type="PANTHER" id="PTHR33434">
    <property type="entry name" value="DEGV DOMAIN-CONTAINING PROTEIN DR_1986-RELATED"/>
    <property type="match status" value="1"/>
</dbReference>
<proteinExistence type="predicted"/>
<dbReference type="InterPro" id="IPR050270">
    <property type="entry name" value="DegV_domain_contain"/>
</dbReference>
<dbReference type="SUPFAM" id="SSF82549">
    <property type="entry name" value="DAK1/DegV-like"/>
    <property type="match status" value="1"/>
</dbReference>
<dbReference type="InterPro" id="IPR003797">
    <property type="entry name" value="DegV"/>
</dbReference>
<dbReference type="PANTHER" id="PTHR33434:SF2">
    <property type="entry name" value="FATTY ACID-BINDING PROTEIN TM_1468"/>
    <property type="match status" value="1"/>
</dbReference>
<dbReference type="EMBL" id="DYWQ01000132">
    <property type="protein sequence ID" value="HJF45827.1"/>
    <property type="molecule type" value="Genomic_DNA"/>
</dbReference>
<evidence type="ECO:0000313" key="3">
    <source>
        <dbReference type="Proteomes" id="UP000697330"/>
    </source>
</evidence>
<reference evidence="2" key="2">
    <citation type="submission" date="2021-09" db="EMBL/GenBank/DDBJ databases">
        <authorList>
            <person name="Gilroy R."/>
        </authorList>
    </citation>
    <scope>NUCLEOTIDE SEQUENCE</scope>
    <source>
        <strain evidence="2">CHK124-7917</strain>
    </source>
</reference>
<dbReference type="Proteomes" id="UP000697330">
    <property type="component" value="Unassembled WGS sequence"/>
</dbReference>
<name>A0A921GFH2_9ACTN</name>
<gene>
    <name evidence="2" type="ORF">K8U72_08630</name>
</gene>
<keyword evidence="1" id="KW-0446">Lipid-binding</keyword>
<dbReference type="AlphaFoldDB" id="A0A921GFH2"/>
<dbReference type="PROSITE" id="PS51482">
    <property type="entry name" value="DEGV"/>
    <property type="match status" value="1"/>
</dbReference>
<organism evidence="2 3">
    <name type="scientific">Thermophilibacter provencensis</name>
    <dbReference type="NCBI Taxonomy" id="1852386"/>
    <lineage>
        <taxon>Bacteria</taxon>
        <taxon>Bacillati</taxon>
        <taxon>Actinomycetota</taxon>
        <taxon>Coriobacteriia</taxon>
        <taxon>Coriobacteriales</taxon>
        <taxon>Atopobiaceae</taxon>
        <taxon>Thermophilibacter</taxon>
    </lineage>
</organism>
<dbReference type="Gene3D" id="3.30.1180.10">
    <property type="match status" value="1"/>
</dbReference>
<dbReference type="GO" id="GO:0008289">
    <property type="term" value="F:lipid binding"/>
    <property type="evidence" value="ECO:0007669"/>
    <property type="project" value="UniProtKB-KW"/>
</dbReference>
<comment type="caution">
    <text evidence="2">The sequence shown here is derived from an EMBL/GenBank/DDBJ whole genome shotgun (WGS) entry which is preliminary data.</text>
</comment>
<dbReference type="InterPro" id="IPR043168">
    <property type="entry name" value="DegV_C"/>
</dbReference>
<protein>
    <submittedName>
        <fullName evidence="2">DegV family protein</fullName>
    </submittedName>
</protein>
<reference evidence="2" key="1">
    <citation type="journal article" date="2021" name="PeerJ">
        <title>Extensive microbial diversity within the chicken gut microbiome revealed by metagenomics and culture.</title>
        <authorList>
            <person name="Gilroy R."/>
            <person name="Ravi A."/>
            <person name="Getino M."/>
            <person name="Pursley I."/>
            <person name="Horton D.L."/>
            <person name="Alikhan N.F."/>
            <person name="Baker D."/>
            <person name="Gharbi K."/>
            <person name="Hall N."/>
            <person name="Watson M."/>
            <person name="Adriaenssens E.M."/>
            <person name="Foster-Nyarko E."/>
            <person name="Jarju S."/>
            <person name="Secka A."/>
            <person name="Antonio M."/>
            <person name="Oren A."/>
            <person name="Chaudhuri R.R."/>
            <person name="La Ragione R."/>
            <person name="Hildebrand F."/>
            <person name="Pallen M.J."/>
        </authorList>
    </citation>
    <scope>NUCLEOTIDE SEQUENCE</scope>
    <source>
        <strain evidence="2">CHK124-7917</strain>
    </source>
</reference>
<evidence type="ECO:0000313" key="2">
    <source>
        <dbReference type="EMBL" id="HJF45827.1"/>
    </source>
</evidence>
<accession>A0A921GFH2</accession>
<dbReference type="Gene3D" id="3.40.50.10170">
    <property type="match status" value="1"/>
</dbReference>
<dbReference type="Pfam" id="PF02645">
    <property type="entry name" value="DegV"/>
    <property type="match status" value="1"/>
</dbReference>
<evidence type="ECO:0000256" key="1">
    <source>
        <dbReference type="ARBA" id="ARBA00023121"/>
    </source>
</evidence>